<comment type="caution">
    <text evidence="2">The sequence shown here is derived from an EMBL/GenBank/DDBJ whole genome shotgun (WGS) entry which is preliminary data.</text>
</comment>
<protein>
    <submittedName>
        <fullName evidence="2">F-box domain-containing protein</fullName>
    </submittedName>
</protein>
<dbReference type="SMART" id="SM00256">
    <property type="entry name" value="FBOX"/>
    <property type="match status" value="1"/>
</dbReference>
<feature type="domain" description="F-box" evidence="1">
    <location>
        <begin position="17"/>
        <end position="63"/>
    </location>
</feature>
<dbReference type="NCBIfam" id="TIGR01640">
    <property type="entry name" value="F_box_assoc_1"/>
    <property type="match status" value="1"/>
</dbReference>
<keyword evidence="3" id="KW-1185">Reference proteome</keyword>
<gene>
    <name evidence="2" type="ORF">CTI12_AA594950</name>
</gene>
<dbReference type="InterPro" id="IPR013187">
    <property type="entry name" value="F-box-assoc_dom_typ3"/>
</dbReference>
<accession>A0A2U1KJR5</accession>
<dbReference type="Proteomes" id="UP000245207">
    <property type="component" value="Unassembled WGS sequence"/>
</dbReference>
<dbReference type="InterPro" id="IPR001810">
    <property type="entry name" value="F-box_dom"/>
</dbReference>
<dbReference type="PANTHER" id="PTHR31672">
    <property type="entry name" value="BNACNNG10540D PROTEIN"/>
    <property type="match status" value="1"/>
</dbReference>
<evidence type="ECO:0000313" key="2">
    <source>
        <dbReference type="EMBL" id="PWA36972.1"/>
    </source>
</evidence>
<dbReference type="Gene3D" id="1.20.1280.50">
    <property type="match status" value="1"/>
</dbReference>
<dbReference type="PROSITE" id="PS50181">
    <property type="entry name" value="FBOX"/>
    <property type="match status" value="1"/>
</dbReference>
<dbReference type="Pfam" id="PF08268">
    <property type="entry name" value="FBA_3"/>
    <property type="match status" value="1"/>
</dbReference>
<dbReference type="AlphaFoldDB" id="A0A2U1KJR5"/>
<dbReference type="InterPro" id="IPR017451">
    <property type="entry name" value="F-box-assoc_interact_dom"/>
</dbReference>
<name>A0A2U1KJR5_ARTAN</name>
<reference evidence="2 3" key="1">
    <citation type="journal article" date="2018" name="Mol. Plant">
        <title>The genome of Artemisia annua provides insight into the evolution of Asteraceae family and artemisinin biosynthesis.</title>
        <authorList>
            <person name="Shen Q."/>
            <person name="Zhang L."/>
            <person name="Liao Z."/>
            <person name="Wang S."/>
            <person name="Yan T."/>
            <person name="Shi P."/>
            <person name="Liu M."/>
            <person name="Fu X."/>
            <person name="Pan Q."/>
            <person name="Wang Y."/>
            <person name="Lv Z."/>
            <person name="Lu X."/>
            <person name="Zhang F."/>
            <person name="Jiang W."/>
            <person name="Ma Y."/>
            <person name="Chen M."/>
            <person name="Hao X."/>
            <person name="Li L."/>
            <person name="Tang Y."/>
            <person name="Lv G."/>
            <person name="Zhou Y."/>
            <person name="Sun X."/>
            <person name="Brodelius P.E."/>
            <person name="Rose J.K.C."/>
            <person name="Tang K."/>
        </authorList>
    </citation>
    <scope>NUCLEOTIDE SEQUENCE [LARGE SCALE GENOMIC DNA]</scope>
    <source>
        <strain evidence="3">cv. Huhao1</strain>
        <tissue evidence="2">Leaf</tissue>
    </source>
</reference>
<dbReference type="InterPro" id="IPR050796">
    <property type="entry name" value="SCF_F-box_component"/>
</dbReference>
<sequence>MSSYMFALVGYQSSSETDLLELLPLDVLDYILIRLPAKPLARLRCVSRHLNHFLSQPDFIKSHLQYHCLNCNDFEIPIPYKIVGFSADADPIPFKLPHIDLTNLIKLPNNFPSEYSFIGSVNGLICLQAYGKSCCDYVIHIWNPSLSALMTLPPYRTKPTSIDSFRFGFDSKTDDYKVVLCMWDFRPYNFKQKDCLQVEVYSMRKGSWEIVTQKFPLQVTMTEYYHECTDGHDGYLYCFVILTFSEISLPNSIRDIKWSRKYVLRVLARKLCVISTIDGMDGVWEVWVRDEYGVAGSWVKSRLLSHFSDYISYPCGFNLCNEFFFIHNQHCLALYDLVLDKIKLYKDNFFYHRCVMLVSYVESLVWVTPTPLRMDGRLLQQAVSDEDNIDELAEMFMKHLEHKKRMKNRKTQNNIFTW</sequence>
<dbReference type="SUPFAM" id="SSF81383">
    <property type="entry name" value="F-box domain"/>
    <property type="match status" value="1"/>
</dbReference>
<proteinExistence type="predicted"/>
<dbReference type="PANTHER" id="PTHR31672:SF13">
    <property type="entry name" value="F-BOX PROTEIN CPR30-LIKE"/>
    <property type="match status" value="1"/>
</dbReference>
<evidence type="ECO:0000259" key="1">
    <source>
        <dbReference type="PROSITE" id="PS50181"/>
    </source>
</evidence>
<dbReference type="InterPro" id="IPR036047">
    <property type="entry name" value="F-box-like_dom_sf"/>
</dbReference>
<dbReference type="OrthoDB" id="591557at2759"/>
<dbReference type="Pfam" id="PF00646">
    <property type="entry name" value="F-box"/>
    <property type="match status" value="1"/>
</dbReference>
<dbReference type="EMBL" id="PKPP01017427">
    <property type="protein sequence ID" value="PWA36972.1"/>
    <property type="molecule type" value="Genomic_DNA"/>
</dbReference>
<evidence type="ECO:0000313" key="3">
    <source>
        <dbReference type="Proteomes" id="UP000245207"/>
    </source>
</evidence>
<organism evidence="2 3">
    <name type="scientific">Artemisia annua</name>
    <name type="common">Sweet wormwood</name>
    <dbReference type="NCBI Taxonomy" id="35608"/>
    <lineage>
        <taxon>Eukaryota</taxon>
        <taxon>Viridiplantae</taxon>
        <taxon>Streptophyta</taxon>
        <taxon>Embryophyta</taxon>
        <taxon>Tracheophyta</taxon>
        <taxon>Spermatophyta</taxon>
        <taxon>Magnoliopsida</taxon>
        <taxon>eudicotyledons</taxon>
        <taxon>Gunneridae</taxon>
        <taxon>Pentapetalae</taxon>
        <taxon>asterids</taxon>
        <taxon>campanulids</taxon>
        <taxon>Asterales</taxon>
        <taxon>Asteraceae</taxon>
        <taxon>Asteroideae</taxon>
        <taxon>Anthemideae</taxon>
        <taxon>Artemisiinae</taxon>
        <taxon>Artemisia</taxon>
    </lineage>
</organism>